<protein>
    <submittedName>
        <fullName evidence="6">Haloacid dehalogenase superfamily, subfamily IA, variant 3 with third motif having DD or ED/beta-phosphoglucomutase family hydrolase</fullName>
    </submittedName>
</protein>
<dbReference type="SUPFAM" id="SSF56784">
    <property type="entry name" value="HAD-like"/>
    <property type="match status" value="1"/>
</dbReference>
<keyword evidence="3" id="KW-0479">Metal-binding</keyword>
<dbReference type="InterPro" id="IPR036412">
    <property type="entry name" value="HAD-like_sf"/>
</dbReference>
<gene>
    <name evidence="6" type="ORF">SAMN05421747_10457</name>
</gene>
<dbReference type="EMBL" id="FOLL01000004">
    <property type="protein sequence ID" value="SFC08334.1"/>
    <property type="molecule type" value="Genomic_DNA"/>
</dbReference>
<dbReference type="RefSeq" id="WP_090972369.1">
    <property type="nucleotide sequence ID" value="NZ_FOLL01000004.1"/>
</dbReference>
<evidence type="ECO:0000256" key="4">
    <source>
        <dbReference type="ARBA" id="ARBA00022842"/>
    </source>
</evidence>
<reference evidence="6 7" key="1">
    <citation type="submission" date="2016-10" db="EMBL/GenBank/DDBJ databases">
        <authorList>
            <person name="de Groot N.N."/>
        </authorList>
    </citation>
    <scope>NUCLEOTIDE SEQUENCE [LARGE SCALE GENOMIC DNA]</scope>
    <source>
        <strain evidence="6 7">DSM 22900</strain>
    </source>
</reference>
<dbReference type="PANTHER" id="PTHR46193:SF18">
    <property type="entry name" value="HEXITOL PHOSPHATASE B"/>
    <property type="match status" value="1"/>
</dbReference>
<dbReference type="AlphaFoldDB" id="A0A1I1G9X8"/>
<dbReference type="STRING" id="623281.SAMN05421747_10457"/>
<keyword evidence="5" id="KW-0119">Carbohydrate metabolism</keyword>
<evidence type="ECO:0000256" key="3">
    <source>
        <dbReference type="ARBA" id="ARBA00022723"/>
    </source>
</evidence>
<dbReference type="InterPro" id="IPR023198">
    <property type="entry name" value="PGP-like_dom2"/>
</dbReference>
<evidence type="ECO:0000313" key="6">
    <source>
        <dbReference type="EMBL" id="SFC08334.1"/>
    </source>
</evidence>
<sequence length="222" mass="25089">MDNYAVIFDMDGVIAHTNPYHTEAFKQFFDKYRVPYTEQEFEEHMYGKHNSYIMSHFFKRPVRGDELKRLEDEKEGLFREIYKAQIKPIDGFLEFLASLKAAGFRTGVATSAPRANLDLIMDGLGFRTQMASVLSSEDVQAHKPDPEIYLKSAQNLGVDPTHCVVFEDSHSGVTAAIRAGTKVVGVLTSHTREQLPPCHDYVYDYRGVDATRVKQLFASGNG</sequence>
<dbReference type="NCBIfam" id="TIGR01509">
    <property type="entry name" value="HAD-SF-IA-v3"/>
    <property type="match status" value="1"/>
</dbReference>
<evidence type="ECO:0000256" key="1">
    <source>
        <dbReference type="ARBA" id="ARBA00001946"/>
    </source>
</evidence>
<dbReference type="Proteomes" id="UP000199577">
    <property type="component" value="Unassembled WGS sequence"/>
</dbReference>
<name>A0A1I1G9X8_9SPHI</name>
<accession>A0A1I1G9X8</accession>
<keyword evidence="7" id="KW-1185">Reference proteome</keyword>
<dbReference type="Pfam" id="PF13419">
    <property type="entry name" value="HAD_2"/>
    <property type="match status" value="1"/>
</dbReference>
<keyword evidence="6" id="KW-0378">Hydrolase</keyword>
<dbReference type="GO" id="GO:0046872">
    <property type="term" value="F:metal ion binding"/>
    <property type="evidence" value="ECO:0007669"/>
    <property type="project" value="UniProtKB-KW"/>
</dbReference>
<dbReference type="Gene3D" id="1.10.150.240">
    <property type="entry name" value="Putative phosphatase, domain 2"/>
    <property type="match status" value="1"/>
</dbReference>
<evidence type="ECO:0000256" key="5">
    <source>
        <dbReference type="ARBA" id="ARBA00023277"/>
    </source>
</evidence>
<dbReference type="InterPro" id="IPR051600">
    <property type="entry name" value="Beta-PGM-like"/>
</dbReference>
<dbReference type="SFLD" id="SFLDG01135">
    <property type="entry name" value="C1.5.6:_HAD__Beta-PGM__Phospha"/>
    <property type="match status" value="1"/>
</dbReference>
<dbReference type="SFLD" id="SFLDG01129">
    <property type="entry name" value="C1.5:_HAD__Beta-PGM__Phosphata"/>
    <property type="match status" value="1"/>
</dbReference>
<comment type="cofactor">
    <cofactor evidence="1">
        <name>Mg(2+)</name>
        <dbReference type="ChEBI" id="CHEBI:18420"/>
    </cofactor>
</comment>
<dbReference type="InterPro" id="IPR023214">
    <property type="entry name" value="HAD_sf"/>
</dbReference>
<keyword evidence="4" id="KW-0460">Magnesium</keyword>
<organism evidence="6 7">
    <name type="scientific">Parapedobacter composti</name>
    <dbReference type="NCBI Taxonomy" id="623281"/>
    <lineage>
        <taxon>Bacteria</taxon>
        <taxon>Pseudomonadati</taxon>
        <taxon>Bacteroidota</taxon>
        <taxon>Sphingobacteriia</taxon>
        <taxon>Sphingobacteriales</taxon>
        <taxon>Sphingobacteriaceae</taxon>
        <taxon>Parapedobacter</taxon>
    </lineage>
</organism>
<dbReference type="PANTHER" id="PTHR46193">
    <property type="entry name" value="6-PHOSPHOGLUCONATE PHOSPHATASE"/>
    <property type="match status" value="1"/>
</dbReference>
<dbReference type="InterPro" id="IPR041492">
    <property type="entry name" value="HAD_2"/>
</dbReference>
<dbReference type="OrthoDB" id="9797743at2"/>
<comment type="similarity">
    <text evidence="2">Belongs to the HAD-like hydrolase superfamily. CbbY/CbbZ/Gph/YieH family.</text>
</comment>
<dbReference type="Gene3D" id="3.40.50.1000">
    <property type="entry name" value="HAD superfamily/HAD-like"/>
    <property type="match status" value="1"/>
</dbReference>
<dbReference type="InterPro" id="IPR006439">
    <property type="entry name" value="HAD-SF_hydro_IA"/>
</dbReference>
<dbReference type="SFLD" id="SFLDS00003">
    <property type="entry name" value="Haloacid_Dehalogenase"/>
    <property type="match status" value="1"/>
</dbReference>
<evidence type="ECO:0000256" key="2">
    <source>
        <dbReference type="ARBA" id="ARBA00006171"/>
    </source>
</evidence>
<evidence type="ECO:0000313" key="7">
    <source>
        <dbReference type="Proteomes" id="UP000199577"/>
    </source>
</evidence>
<proteinExistence type="inferred from homology"/>
<dbReference type="GO" id="GO:0016787">
    <property type="term" value="F:hydrolase activity"/>
    <property type="evidence" value="ECO:0007669"/>
    <property type="project" value="UniProtKB-KW"/>
</dbReference>
<dbReference type="PRINTS" id="PR00413">
    <property type="entry name" value="HADHALOGNASE"/>
</dbReference>